<feature type="transmembrane region" description="Helical" evidence="2">
    <location>
        <begin position="138"/>
        <end position="160"/>
    </location>
</feature>
<organism evidence="4 5">
    <name type="scientific">Bison bison bison</name>
    <name type="common">North American plains bison</name>
    <dbReference type="NCBI Taxonomy" id="43346"/>
    <lineage>
        <taxon>Eukaryota</taxon>
        <taxon>Metazoa</taxon>
        <taxon>Chordata</taxon>
        <taxon>Craniata</taxon>
        <taxon>Vertebrata</taxon>
        <taxon>Euteleostomi</taxon>
        <taxon>Mammalia</taxon>
        <taxon>Eutheria</taxon>
        <taxon>Laurasiatheria</taxon>
        <taxon>Artiodactyla</taxon>
        <taxon>Ruminantia</taxon>
        <taxon>Pecora</taxon>
        <taxon>Bovidae</taxon>
        <taxon>Bovinae</taxon>
        <taxon>Bison</taxon>
    </lineage>
</organism>
<sequence>MVMGAEAALAHCGGTSVTPTLSSRCHLPSLAPAQPRPLIKVKQLTQNSATITVQLPSPFTRMYTLEHFNNSKSSTVSRLTRAQEEIRLTNLYALTNYTYCVVSSSSGLRHNHTCLTLCLPQPPSPPGPVPSPSTATHYIMTVLGCLFGMVVVLGAVYYCLRRRRRREGKQKQAAAAAGSLKKTIIELKYGPELEAPGLAPLSQGPPLGPEAVTRIPYLPAAPGEVEQYQLAEGSGTPKGSKGGYMEVRAAEQAERREGEQGRPGPDSQSRASRSLWARFRLSRPRHRDAGECVAAGHALRRKVQFAKDEDLHDILDYWKGVSAQHKS</sequence>
<protein>
    <submittedName>
        <fullName evidence="5">Protein ELFN1</fullName>
    </submittedName>
</protein>
<dbReference type="AlphaFoldDB" id="A0A6P3H670"/>
<dbReference type="GeneID" id="104989075"/>
<evidence type="ECO:0000313" key="4">
    <source>
        <dbReference type="Proteomes" id="UP000515208"/>
    </source>
</evidence>
<dbReference type="KEGG" id="bbis:104989075"/>
<keyword evidence="4" id="KW-1185">Reference proteome</keyword>
<accession>A0A6P3H670</accession>
<evidence type="ECO:0000259" key="3">
    <source>
        <dbReference type="Pfam" id="PF22986"/>
    </source>
</evidence>
<feature type="region of interest" description="Disordered" evidence="1">
    <location>
        <begin position="251"/>
        <end position="273"/>
    </location>
</feature>
<dbReference type="Proteomes" id="UP000515208">
    <property type="component" value="Unplaced"/>
</dbReference>
<proteinExistence type="predicted"/>
<evidence type="ECO:0000313" key="5">
    <source>
        <dbReference type="RefSeq" id="XP_010838933.1"/>
    </source>
</evidence>
<feature type="compositionally biased region" description="Basic and acidic residues" evidence="1">
    <location>
        <begin position="251"/>
        <end position="260"/>
    </location>
</feature>
<dbReference type="CTD" id="392617"/>
<keyword evidence="2" id="KW-0472">Membrane</keyword>
<keyword evidence="2" id="KW-1133">Transmembrane helix</keyword>
<evidence type="ECO:0000256" key="1">
    <source>
        <dbReference type="SAM" id="MobiDB-lite"/>
    </source>
</evidence>
<evidence type="ECO:0000256" key="2">
    <source>
        <dbReference type="SAM" id="Phobius"/>
    </source>
</evidence>
<reference evidence="5" key="1">
    <citation type="submission" date="2025-08" db="UniProtKB">
        <authorList>
            <consortium name="RefSeq"/>
        </authorList>
    </citation>
    <scope>IDENTIFICATION</scope>
    <source>
        <tissue evidence="5">Blood</tissue>
    </source>
</reference>
<name>A0A6P3H670_BISBB</name>
<dbReference type="Pfam" id="PF22986">
    <property type="entry name" value="Fn3_ELFN"/>
    <property type="match status" value="1"/>
</dbReference>
<gene>
    <name evidence="5" type="primary">ELFN1</name>
</gene>
<dbReference type="InterPro" id="IPR055106">
    <property type="entry name" value="ELFN_Fn3"/>
</dbReference>
<feature type="domain" description="ELFN1/ELFN2 fibronectin type-III" evidence="3">
    <location>
        <begin position="37"/>
        <end position="118"/>
    </location>
</feature>
<dbReference type="OrthoDB" id="676979at2759"/>
<dbReference type="RefSeq" id="XP_010838933.1">
    <property type="nucleotide sequence ID" value="XM_010840631.1"/>
</dbReference>
<keyword evidence="2" id="KW-0812">Transmembrane</keyword>